<evidence type="ECO:0000313" key="3">
    <source>
        <dbReference type="Proteomes" id="UP000077202"/>
    </source>
</evidence>
<dbReference type="Proteomes" id="UP000077202">
    <property type="component" value="Unassembled WGS sequence"/>
</dbReference>
<protein>
    <submittedName>
        <fullName evidence="2">Uncharacterized protein</fullName>
    </submittedName>
</protein>
<accession>A0A176WDM1</accession>
<gene>
    <name evidence="2" type="ORF">AXG93_4188s1080</name>
</gene>
<evidence type="ECO:0000256" key="1">
    <source>
        <dbReference type="SAM" id="MobiDB-lite"/>
    </source>
</evidence>
<keyword evidence="3" id="KW-1185">Reference proteome</keyword>
<organism evidence="2 3">
    <name type="scientific">Marchantia polymorpha subsp. ruderalis</name>
    <dbReference type="NCBI Taxonomy" id="1480154"/>
    <lineage>
        <taxon>Eukaryota</taxon>
        <taxon>Viridiplantae</taxon>
        <taxon>Streptophyta</taxon>
        <taxon>Embryophyta</taxon>
        <taxon>Marchantiophyta</taxon>
        <taxon>Marchantiopsida</taxon>
        <taxon>Marchantiidae</taxon>
        <taxon>Marchantiales</taxon>
        <taxon>Marchantiaceae</taxon>
        <taxon>Marchantia</taxon>
    </lineage>
</organism>
<sequence>MPFERPATTLTCPTGHDPSPGTAKKVATVTSVAHRSSFRLVRVIRGFFDRAAILRTLSINDRQGTERAVMRANDLLLGERTGASYAPKHQTWTMTAAALE</sequence>
<proteinExistence type="predicted"/>
<reference evidence="2" key="1">
    <citation type="submission" date="2016-03" db="EMBL/GenBank/DDBJ databases">
        <title>Mechanisms controlling the formation of the plant cell surface in tip-growing cells are functionally conserved among land plants.</title>
        <authorList>
            <person name="Honkanen S."/>
            <person name="Jones V.A."/>
            <person name="Morieri G."/>
            <person name="Champion C."/>
            <person name="Hetherington A.J."/>
            <person name="Kelly S."/>
            <person name="Saint-Marcoux D."/>
            <person name="Proust H."/>
            <person name="Prescott H."/>
            <person name="Dolan L."/>
        </authorList>
    </citation>
    <scope>NUCLEOTIDE SEQUENCE [LARGE SCALE GENOMIC DNA]</scope>
    <source>
        <tissue evidence="2">Whole gametophyte</tissue>
    </source>
</reference>
<dbReference type="AlphaFoldDB" id="A0A176WDM1"/>
<evidence type="ECO:0000313" key="2">
    <source>
        <dbReference type="EMBL" id="OAE31217.1"/>
    </source>
</evidence>
<feature type="region of interest" description="Disordered" evidence="1">
    <location>
        <begin position="1"/>
        <end position="23"/>
    </location>
</feature>
<name>A0A176WDM1_MARPO</name>
<dbReference type="EMBL" id="LVLJ01001141">
    <property type="protein sequence ID" value="OAE31217.1"/>
    <property type="molecule type" value="Genomic_DNA"/>
</dbReference>
<comment type="caution">
    <text evidence="2">The sequence shown here is derived from an EMBL/GenBank/DDBJ whole genome shotgun (WGS) entry which is preliminary data.</text>
</comment>